<protein>
    <submittedName>
        <fullName evidence="4">Mandelate racemase/muconate lactonizing enzyme</fullName>
        <ecNumber evidence="4">5.5.1.1</ecNumber>
    </submittedName>
</protein>
<name>D5BU23_PUNMI</name>
<keyword evidence="2" id="KW-0479">Metal-binding</keyword>
<reference evidence="4 5" key="1">
    <citation type="journal article" date="2010" name="J. Bacteriol.">
        <title>Complete genome sequence of "Candidatus Puniceispirillum marinum" IMCC1322, a representative of the SAR116 clade in the Alphaproteobacteria.</title>
        <authorList>
            <person name="Oh H.M."/>
            <person name="Kwon K.K."/>
            <person name="Kang I."/>
            <person name="Kang S.G."/>
            <person name="Lee J.H."/>
            <person name="Kim S.J."/>
            <person name="Cho J.C."/>
        </authorList>
    </citation>
    <scope>NUCLEOTIDE SEQUENCE [LARGE SCALE GENOMIC DNA]</scope>
    <source>
        <strain evidence="4 5">IMCC1322</strain>
    </source>
</reference>
<gene>
    <name evidence="4" type="ordered locus">SAR116_1527</name>
</gene>
<dbReference type="InterPro" id="IPR029065">
    <property type="entry name" value="Enolase_C-like"/>
</dbReference>
<dbReference type="InterPro" id="IPR034593">
    <property type="entry name" value="DgoD-like"/>
</dbReference>
<dbReference type="Gene3D" id="3.30.390.10">
    <property type="entry name" value="Enolase-like, N-terminal domain"/>
    <property type="match status" value="1"/>
</dbReference>
<keyword evidence="5" id="KW-1185">Reference proteome</keyword>
<dbReference type="STRING" id="488538.SAR116_1527"/>
<dbReference type="KEGG" id="apb:SAR116_1527"/>
<dbReference type="SFLD" id="SFLDG00180">
    <property type="entry name" value="muconate_cycloisomerase"/>
    <property type="match status" value="1"/>
</dbReference>
<evidence type="ECO:0000256" key="2">
    <source>
        <dbReference type="ARBA" id="ARBA00022723"/>
    </source>
</evidence>
<dbReference type="InterPro" id="IPR013341">
    <property type="entry name" value="Mandelate_racemase_N_dom"/>
</dbReference>
<dbReference type="InterPro" id="IPR013342">
    <property type="entry name" value="Mandelate_racemase_C"/>
</dbReference>
<dbReference type="SMART" id="SM00922">
    <property type="entry name" value="MR_MLE"/>
    <property type="match status" value="1"/>
</dbReference>
<dbReference type="EMBL" id="CP001751">
    <property type="protein sequence ID" value="ADE39770.1"/>
    <property type="molecule type" value="Genomic_DNA"/>
</dbReference>
<dbReference type="InterPro" id="IPR036849">
    <property type="entry name" value="Enolase-like_C_sf"/>
</dbReference>
<dbReference type="PANTHER" id="PTHR48080">
    <property type="entry name" value="D-GALACTONATE DEHYDRATASE-RELATED"/>
    <property type="match status" value="1"/>
</dbReference>
<evidence type="ECO:0000259" key="3">
    <source>
        <dbReference type="SMART" id="SM00922"/>
    </source>
</evidence>
<comment type="similarity">
    <text evidence="1">Belongs to the mandelate racemase/muconate lactonizing enzyme family.</text>
</comment>
<dbReference type="SUPFAM" id="SSF51604">
    <property type="entry name" value="Enolase C-terminal domain-like"/>
    <property type="match status" value="1"/>
</dbReference>
<dbReference type="AlphaFoldDB" id="D5BU23"/>
<dbReference type="RefSeq" id="WP_013046397.1">
    <property type="nucleotide sequence ID" value="NC_014010.1"/>
</dbReference>
<dbReference type="eggNOG" id="COG4948">
    <property type="taxonomic scope" value="Bacteria"/>
</dbReference>
<dbReference type="HOGENOM" id="CLU_030273_4_0_5"/>
<sequence length="376" mass="40801">MTEVDQIAIEAVRVYRVSIPLINPYYLSKIYPTTTHSEVVVVELLANGVSGWGEADPGGVMFTGDTCDDVMDHFSDSGVKSLPGTMLGDLISGASLAGLCGATKSAINVAAYDLKGRLTDIPVWKMLGEKHHQSLPSLWPTSSGTSAQDMDVITPKYDLGYRTFMLKMGSNPVDEDIARVHDVYEKLPENARLMVDANQGWSFEEASTFMRHTIDLPLALVEQPIAADDYGRIHELRALSPNPISVDESLKRFADAEQIIKVKGADIFSVKISKNGGLAEGLAITKLAAKHGVKIMMNSMIELGITQAAALHLGCVTPNVVDFGHAFMSVQRTSDDITDFADWKTSGTVALPDKPGLGVEINRDKIDNYCLARLES</sequence>
<dbReference type="Pfam" id="PF02746">
    <property type="entry name" value="MR_MLE_N"/>
    <property type="match status" value="1"/>
</dbReference>
<accession>D5BU23</accession>
<evidence type="ECO:0000313" key="4">
    <source>
        <dbReference type="EMBL" id="ADE39770.1"/>
    </source>
</evidence>
<dbReference type="GO" id="GO:0018849">
    <property type="term" value="F:muconate cycloisomerase activity"/>
    <property type="evidence" value="ECO:0007669"/>
    <property type="project" value="UniProtKB-EC"/>
</dbReference>
<dbReference type="SUPFAM" id="SSF54826">
    <property type="entry name" value="Enolase N-terminal domain-like"/>
    <property type="match status" value="1"/>
</dbReference>
<proteinExistence type="inferred from homology"/>
<dbReference type="Pfam" id="PF13378">
    <property type="entry name" value="MR_MLE_C"/>
    <property type="match status" value="1"/>
</dbReference>
<dbReference type="InterPro" id="IPR029017">
    <property type="entry name" value="Enolase-like_N"/>
</dbReference>
<evidence type="ECO:0000313" key="5">
    <source>
        <dbReference type="Proteomes" id="UP000007460"/>
    </source>
</evidence>
<dbReference type="PANTHER" id="PTHR48080:SF3">
    <property type="entry name" value="ENOLASE SUPERFAMILY MEMBER DDB_G0284701"/>
    <property type="match status" value="1"/>
</dbReference>
<dbReference type="SFLD" id="SFLDS00001">
    <property type="entry name" value="Enolase"/>
    <property type="match status" value="1"/>
</dbReference>
<dbReference type="EC" id="5.5.1.1" evidence="4"/>
<organism evidence="4 5">
    <name type="scientific">Puniceispirillum marinum (strain IMCC1322)</name>
    <dbReference type="NCBI Taxonomy" id="488538"/>
    <lineage>
        <taxon>Bacteria</taxon>
        <taxon>Pseudomonadati</taxon>
        <taxon>Pseudomonadota</taxon>
        <taxon>Alphaproteobacteria</taxon>
        <taxon>Candidatus Puniceispirillales</taxon>
        <taxon>Candidatus Puniceispirillaceae</taxon>
        <taxon>Candidatus Puniceispirillum</taxon>
    </lineage>
</organism>
<feature type="domain" description="Mandelate racemase/muconate lactonizing enzyme C-terminal" evidence="3">
    <location>
        <begin position="147"/>
        <end position="243"/>
    </location>
</feature>
<dbReference type="Proteomes" id="UP000007460">
    <property type="component" value="Chromosome"/>
</dbReference>
<keyword evidence="4" id="KW-0413">Isomerase</keyword>
<dbReference type="OrthoDB" id="9775913at2"/>
<dbReference type="Gene3D" id="3.20.20.120">
    <property type="entry name" value="Enolase-like C-terminal domain"/>
    <property type="match status" value="1"/>
</dbReference>
<evidence type="ECO:0000256" key="1">
    <source>
        <dbReference type="ARBA" id="ARBA00008031"/>
    </source>
</evidence>
<dbReference type="GO" id="GO:0046872">
    <property type="term" value="F:metal ion binding"/>
    <property type="evidence" value="ECO:0007669"/>
    <property type="project" value="UniProtKB-KW"/>
</dbReference>